<feature type="domain" description="D-alanyl-D-alanine carboxypeptidase-like core" evidence="2">
    <location>
        <begin position="82"/>
        <end position="205"/>
    </location>
</feature>
<dbReference type="EMBL" id="FOEG01000001">
    <property type="protein sequence ID" value="SEO57961.1"/>
    <property type="molecule type" value="Genomic_DNA"/>
</dbReference>
<dbReference type="Proteomes" id="UP000199657">
    <property type="component" value="Unassembled WGS sequence"/>
</dbReference>
<dbReference type="InterPro" id="IPR058193">
    <property type="entry name" value="VanY/YodJ_core_dom"/>
</dbReference>
<dbReference type="SUPFAM" id="SSF55166">
    <property type="entry name" value="Hedgehog/DD-peptidase"/>
    <property type="match status" value="1"/>
</dbReference>
<keyword evidence="1" id="KW-0732">Signal</keyword>
<dbReference type="GO" id="GO:0004180">
    <property type="term" value="F:carboxypeptidase activity"/>
    <property type="evidence" value="ECO:0007669"/>
    <property type="project" value="UniProtKB-KW"/>
</dbReference>
<dbReference type="STRING" id="406100.SAMN04488052_101804"/>
<dbReference type="PANTHER" id="PTHR34385">
    <property type="entry name" value="D-ALANYL-D-ALANINE CARBOXYPEPTIDASE"/>
    <property type="match status" value="1"/>
</dbReference>
<dbReference type="OrthoDB" id="9792074at2"/>
<evidence type="ECO:0000259" key="2">
    <source>
        <dbReference type="Pfam" id="PF02557"/>
    </source>
</evidence>
<sequence>MPDYRPLLLIGLVAPALLAADPACESPALETPDAGYKALVHGLHRQLDVPADYTERTGLPMQPQAEELRLIAIDQRRGAFFMSPDAARAWLRMQAAARMDGVELFPASTFRSVYQQTTLLSRRLDNGQAIADILRTSAAPGFSEHHTGDAIDIATPGGPGLTREFAETDAFEWLEAHAEAFCFALSYPEDNDNGLIFEPWHWMYQRAD</sequence>
<evidence type="ECO:0000256" key="1">
    <source>
        <dbReference type="SAM" id="SignalP"/>
    </source>
</evidence>
<protein>
    <submittedName>
        <fullName evidence="3">D-alanyl-D-alanine carboxypeptidase</fullName>
    </submittedName>
</protein>
<dbReference type="InterPro" id="IPR052179">
    <property type="entry name" value="DD-CPase-like"/>
</dbReference>
<dbReference type="InterPro" id="IPR009045">
    <property type="entry name" value="Zn_M74/Hedgehog-like"/>
</dbReference>
<evidence type="ECO:0000313" key="3">
    <source>
        <dbReference type="EMBL" id="SEO57961.1"/>
    </source>
</evidence>
<dbReference type="PANTHER" id="PTHR34385:SF1">
    <property type="entry name" value="PEPTIDOGLYCAN L-ALANYL-D-GLUTAMATE ENDOPEPTIDASE CWLK"/>
    <property type="match status" value="1"/>
</dbReference>
<keyword evidence="3" id="KW-0121">Carboxypeptidase</keyword>
<accession>A0A1H8QVH8</accession>
<dbReference type="InterPro" id="IPR003709">
    <property type="entry name" value="VanY-like_core_dom"/>
</dbReference>
<reference evidence="3 4" key="1">
    <citation type="submission" date="2016-10" db="EMBL/GenBank/DDBJ databases">
        <authorList>
            <person name="de Groot N.N."/>
        </authorList>
    </citation>
    <scope>NUCLEOTIDE SEQUENCE [LARGE SCALE GENOMIC DNA]</scope>
    <source>
        <strain evidence="3 4">CGMCC 1.6291</strain>
    </source>
</reference>
<evidence type="ECO:0000313" key="4">
    <source>
        <dbReference type="Proteomes" id="UP000199657"/>
    </source>
</evidence>
<feature type="chain" id="PRO_5011766366" evidence="1">
    <location>
        <begin position="20"/>
        <end position="208"/>
    </location>
</feature>
<dbReference type="AlphaFoldDB" id="A0A1H8QVH8"/>
<keyword evidence="3" id="KW-0645">Protease</keyword>
<feature type="signal peptide" evidence="1">
    <location>
        <begin position="1"/>
        <end position="19"/>
    </location>
</feature>
<dbReference type="Gene3D" id="3.30.1380.10">
    <property type="match status" value="1"/>
</dbReference>
<dbReference type="GO" id="GO:0006508">
    <property type="term" value="P:proteolysis"/>
    <property type="evidence" value="ECO:0007669"/>
    <property type="project" value="InterPro"/>
</dbReference>
<keyword evidence="4" id="KW-1185">Reference proteome</keyword>
<organism evidence="3 4">
    <name type="scientific">Aquisalimonas asiatica</name>
    <dbReference type="NCBI Taxonomy" id="406100"/>
    <lineage>
        <taxon>Bacteria</taxon>
        <taxon>Pseudomonadati</taxon>
        <taxon>Pseudomonadota</taxon>
        <taxon>Gammaproteobacteria</taxon>
        <taxon>Chromatiales</taxon>
        <taxon>Ectothiorhodospiraceae</taxon>
        <taxon>Aquisalimonas</taxon>
    </lineage>
</organism>
<name>A0A1H8QVH8_9GAMM</name>
<gene>
    <name evidence="3" type="ORF">SAMN04488052_101804</name>
</gene>
<dbReference type="RefSeq" id="WP_091640100.1">
    <property type="nucleotide sequence ID" value="NZ_FOEG01000001.1"/>
</dbReference>
<proteinExistence type="predicted"/>
<keyword evidence="3" id="KW-0378">Hydrolase</keyword>
<dbReference type="Pfam" id="PF02557">
    <property type="entry name" value="VanY"/>
    <property type="match status" value="1"/>
</dbReference>
<dbReference type="CDD" id="cd14852">
    <property type="entry name" value="LD-carboxypeptidase"/>
    <property type="match status" value="1"/>
</dbReference>